<evidence type="ECO:0000313" key="3">
    <source>
        <dbReference type="Proteomes" id="UP000193077"/>
    </source>
</evidence>
<evidence type="ECO:0000256" key="1">
    <source>
        <dbReference type="SAM" id="Phobius"/>
    </source>
</evidence>
<dbReference type="Proteomes" id="UP000193077">
    <property type="component" value="Unassembled WGS sequence"/>
</dbReference>
<evidence type="ECO:0008006" key="4">
    <source>
        <dbReference type="Google" id="ProtNLM"/>
    </source>
</evidence>
<name>A0A1Y5SUN9_9RHOB</name>
<feature type="transmembrane region" description="Helical" evidence="1">
    <location>
        <begin position="17"/>
        <end position="35"/>
    </location>
</feature>
<dbReference type="RefSeq" id="WP_085796425.1">
    <property type="nucleotide sequence ID" value="NZ_FWFO01000001.1"/>
</dbReference>
<proteinExistence type="predicted"/>
<dbReference type="EMBL" id="FWFO01000001">
    <property type="protein sequence ID" value="SLN48242.1"/>
    <property type="molecule type" value="Genomic_DNA"/>
</dbReference>
<protein>
    <recommendedName>
        <fullName evidence="4">DUF2244 domain-containing protein</fullName>
    </recommendedName>
</protein>
<dbReference type="AlphaFoldDB" id="A0A1Y5SUN9"/>
<keyword evidence="1" id="KW-0472">Membrane</keyword>
<organism evidence="2 3">
    <name type="scientific">Falsiruegeria litorea R37</name>
    <dbReference type="NCBI Taxonomy" id="1200284"/>
    <lineage>
        <taxon>Bacteria</taxon>
        <taxon>Pseudomonadati</taxon>
        <taxon>Pseudomonadota</taxon>
        <taxon>Alphaproteobacteria</taxon>
        <taxon>Rhodobacterales</taxon>
        <taxon>Roseobacteraceae</taxon>
        <taxon>Falsiruegeria</taxon>
    </lineage>
</organism>
<keyword evidence="1" id="KW-1133">Transmembrane helix</keyword>
<keyword evidence="1" id="KW-0812">Transmembrane</keyword>
<feature type="transmembrane region" description="Helical" evidence="1">
    <location>
        <begin position="41"/>
        <end position="59"/>
    </location>
</feature>
<accession>A0A1Y5SUN9</accession>
<evidence type="ECO:0000313" key="2">
    <source>
        <dbReference type="EMBL" id="SLN48242.1"/>
    </source>
</evidence>
<dbReference type="OrthoDB" id="7862519at2"/>
<reference evidence="2 3" key="1">
    <citation type="submission" date="2017-03" db="EMBL/GenBank/DDBJ databases">
        <authorList>
            <person name="Afonso C.L."/>
            <person name="Miller P.J."/>
            <person name="Scott M.A."/>
            <person name="Spackman E."/>
            <person name="Goraichik I."/>
            <person name="Dimitrov K.M."/>
            <person name="Suarez D.L."/>
            <person name="Swayne D.E."/>
        </authorList>
    </citation>
    <scope>NUCLEOTIDE SEQUENCE [LARGE SCALE GENOMIC DNA]</scope>
    <source>
        <strain evidence="2 3">CECT 7639</strain>
    </source>
</reference>
<gene>
    <name evidence="2" type="ORF">TRL7639_02656</name>
</gene>
<sequence>MNEDVLAVVEASAPRRWMGVIMLAVVSLMSFYVALLGGPEPLWQAFLIVVGGAAMWLAMRMWRATAGRVELTETELRSSDGQVIARVEDIESLDRGVFAFKPSNGFLLRTSQPASRVWQPGLWWRMGRRIGIGGVTPGSQSKFMAEMISAMIAQRG</sequence>
<keyword evidence="3" id="KW-1185">Reference proteome</keyword>